<evidence type="ECO:0000313" key="11">
    <source>
        <dbReference type="Proteomes" id="UP000694920"/>
    </source>
</evidence>
<dbReference type="FunFam" id="1.20.1250.20:FF:000055">
    <property type="entry name" value="Facilitated trehalose transporter Tret1-2 homolog"/>
    <property type="match status" value="1"/>
</dbReference>
<feature type="transmembrane region" description="Helical" evidence="9">
    <location>
        <begin position="80"/>
        <end position="98"/>
    </location>
</feature>
<dbReference type="PANTHER" id="PTHR48021:SF46">
    <property type="entry name" value="MAJOR FACILITATOR SUPERFAMILY (MFS) PROFILE DOMAIN-CONTAINING PROTEIN"/>
    <property type="match status" value="1"/>
</dbReference>
<dbReference type="GO" id="GO:0022857">
    <property type="term" value="F:transmembrane transporter activity"/>
    <property type="evidence" value="ECO:0007669"/>
    <property type="project" value="InterPro"/>
</dbReference>
<dbReference type="PROSITE" id="PS00216">
    <property type="entry name" value="SUGAR_TRANSPORT_1"/>
    <property type="match status" value="2"/>
</dbReference>
<organism evidence="11 12">
    <name type="scientific">Cephus cinctus</name>
    <name type="common">Wheat stem sawfly</name>
    <dbReference type="NCBI Taxonomy" id="211228"/>
    <lineage>
        <taxon>Eukaryota</taxon>
        <taxon>Metazoa</taxon>
        <taxon>Ecdysozoa</taxon>
        <taxon>Arthropoda</taxon>
        <taxon>Hexapoda</taxon>
        <taxon>Insecta</taxon>
        <taxon>Pterygota</taxon>
        <taxon>Neoptera</taxon>
        <taxon>Endopterygota</taxon>
        <taxon>Hymenoptera</taxon>
        <taxon>Cephoidea</taxon>
        <taxon>Cephidae</taxon>
        <taxon>Cephus</taxon>
    </lineage>
</organism>
<feature type="transmembrane region" description="Helical" evidence="9">
    <location>
        <begin position="311"/>
        <end position="333"/>
    </location>
</feature>
<feature type="transmembrane region" description="Helical" evidence="9">
    <location>
        <begin position="410"/>
        <end position="432"/>
    </location>
</feature>
<keyword evidence="2" id="KW-1003">Cell membrane</keyword>
<evidence type="ECO:0000256" key="7">
    <source>
        <dbReference type="ARBA" id="ARBA00024348"/>
    </source>
</evidence>
<comment type="similarity">
    <text evidence="7">Belongs to the major facilitator superfamily. Sugar transporter (TC 2.A.1.1) family. Trehalose transporter subfamily.</text>
</comment>
<reference evidence="12" key="1">
    <citation type="submission" date="2025-08" db="UniProtKB">
        <authorList>
            <consortium name="RefSeq"/>
        </authorList>
    </citation>
    <scope>IDENTIFICATION</scope>
</reference>
<gene>
    <name evidence="12" type="primary">LOC107268673</name>
</gene>
<protein>
    <submittedName>
        <fullName evidence="12">Facilitated trehalose transporter Tret1 isoform X1</fullName>
    </submittedName>
</protein>
<dbReference type="Gene3D" id="1.20.1250.20">
    <property type="entry name" value="MFS general substrate transporter like domains"/>
    <property type="match status" value="1"/>
</dbReference>
<proteinExistence type="inferred from homology"/>
<dbReference type="SUPFAM" id="SSF103473">
    <property type="entry name" value="MFS general substrate transporter"/>
    <property type="match status" value="1"/>
</dbReference>
<dbReference type="InterPro" id="IPR005829">
    <property type="entry name" value="Sugar_transporter_CS"/>
</dbReference>
<keyword evidence="11" id="KW-1185">Reference proteome</keyword>
<evidence type="ECO:0000256" key="3">
    <source>
        <dbReference type="ARBA" id="ARBA00022692"/>
    </source>
</evidence>
<feature type="transmembrane region" description="Helical" evidence="9">
    <location>
        <begin position="381"/>
        <end position="404"/>
    </location>
</feature>
<evidence type="ECO:0000256" key="5">
    <source>
        <dbReference type="ARBA" id="ARBA00023136"/>
    </source>
</evidence>
<evidence type="ECO:0000256" key="6">
    <source>
        <dbReference type="ARBA" id="ARBA00023180"/>
    </source>
</evidence>
<name>A0AAJ7BXZ1_CEPCN</name>
<dbReference type="Proteomes" id="UP000694920">
    <property type="component" value="Unplaced"/>
</dbReference>
<evidence type="ECO:0000313" key="12">
    <source>
        <dbReference type="RefSeq" id="XP_015597173.1"/>
    </source>
</evidence>
<feature type="transmembrane region" description="Helical" evidence="9">
    <location>
        <begin position="345"/>
        <end position="369"/>
    </location>
</feature>
<dbReference type="PANTHER" id="PTHR48021">
    <property type="match status" value="1"/>
</dbReference>
<evidence type="ECO:0000259" key="10">
    <source>
        <dbReference type="PROSITE" id="PS50850"/>
    </source>
</evidence>
<feature type="transmembrane region" description="Helical" evidence="9">
    <location>
        <begin position="52"/>
        <end position="73"/>
    </location>
</feature>
<evidence type="ECO:0000256" key="8">
    <source>
        <dbReference type="RuleBase" id="RU003346"/>
    </source>
</evidence>
<feature type="transmembrane region" description="Helical" evidence="9">
    <location>
        <begin position="165"/>
        <end position="184"/>
    </location>
</feature>
<evidence type="ECO:0000256" key="4">
    <source>
        <dbReference type="ARBA" id="ARBA00022989"/>
    </source>
</evidence>
<dbReference type="PRINTS" id="PR00171">
    <property type="entry name" value="SUGRTRNSPORT"/>
</dbReference>
<keyword evidence="4 9" id="KW-1133">Transmembrane helix</keyword>
<evidence type="ECO:0000256" key="9">
    <source>
        <dbReference type="SAM" id="Phobius"/>
    </source>
</evidence>
<accession>A0AAJ7BXZ1</accession>
<evidence type="ECO:0000256" key="1">
    <source>
        <dbReference type="ARBA" id="ARBA00004651"/>
    </source>
</evidence>
<dbReference type="AlphaFoldDB" id="A0AAJ7BXZ1"/>
<feature type="transmembrane region" description="Helical" evidence="9">
    <location>
        <begin position="135"/>
        <end position="153"/>
    </location>
</feature>
<dbReference type="InterPro" id="IPR003663">
    <property type="entry name" value="Sugar/inositol_transpt"/>
</dbReference>
<dbReference type="InterPro" id="IPR050549">
    <property type="entry name" value="MFS_Trehalose_Transporter"/>
</dbReference>
<keyword evidence="6" id="KW-0325">Glycoprotein</keyword>
<dbReference type="GeneID" id="107268673"/>
<dbReference type="PROSITE" id="PS00217">
    <property type="entry name" value="SUGAR_TRANSPORT_2"/>
    <property type="match status" value="1"/>
</dbReference>
<keyword evidence="3 9" id="KW-0812">Transmembrane</keyword>
<sequence>MSDSRVLPQILAGFLASLSAVSVGLIYAWPTPSLPKLLAEGATLQLTSSDGAWVVSALNLGGIFGPIIAALLVDRIGRKLSLSFTAVPIFLSWLFIYLGTNYAWLFFARFIGGIGTGAIFALLPMYIGEVTQEKVRGALGVLITVMVTAGNLITYTVGPWVTREILALISAVPSIIFILTFIWMPESPYYLIMKKRSTEAANSLAWLRDTLMVKEELRRITEQVEIEQKSKGKITEIVTVPGNRKAMMIILGLLSAQQFSGTIPLLSYATLIFQQAAYSLHPNISVIIVGVVTLIFSLLAVLLVDKVGRKPLLLFSSAGTCFCLCLLAIFFHLQYANMNVSSISWLPLVTIILFNVPYSMGIGSLPNAVLSEIFPTNVKAWATMLASTYGSLLGMILIKLFQVISDAKDVFAAFYTLAAIEASFIFFIYFIVPETKNKSLKEIQEILHSHVTKSNAIIHT</sequence>
<keyword evidence="5 9" id="KW-0472">Membrane</keyword>
<dbReference type="PROSITE" id="PS50850">
    <property type="entry name" value="MFS"/>
    <property type="match status" value="1"/>
</dbReference>
<feature type="transmembrane region" description="Helical" evidence="9">
    <location>
        <begin position="104"/>
        <end position="123"/>
    </location>
</feature>
<dbReference type="InterPro" id="IPR036259">
    <property type="entry name" value="MFS_trans_sf"/>
</dbReference>
<feature type="domain" description="Major facilitator superfamily (MFS) profile" evidence="10">
    <location>
        <begin position="5"/>
        <end position="436"/>
    </location>
</feature>
<evidence type="ECO:0000256" key="2">
    <source>
        <dbReference type="ARBA" id="ARBA00022475"/>
    </source>
</evidence>
<keyword evidence="8" id="KW-0813">Transport</keyword>
<dbReference type="NCBIfam" id="TIGR00879">
    <property type="entry name" value="SP"/>
    <property type="match status" value="1"/>
</dbReference>
<feature type="transmembrane region" description="Helical" evidence="9">
    <location>
        <begin position="249"/>
        <end position="272"/>
    </location>
</feature>
<dbReference type="GO" id="GO:0005886">
    <property type="term" value="C:plasma membrane"/>
    <property type="evidence" value="ECO:0007669"/>
    <property type="project" value="UniProtKB-SubCell"/>
</dbReference>
<dbReference type="KEGG" id="ccin:107268673"/>
<comment type="subcellular location">
    <subcellularLocation>
        <location evidence="1">Cell membrane</location>
        <topology evidence="1">Multi-pass membrane protein</topology>
    </subcellularLocation>
</comment>
<dbReference type="InterPro" id="IPR005828">
    <property type="entry name" value="MFS_sugar_transport-like"/>
</dbReference>
<dbReference type="Pfam" id="PF00083">
    <property type="entry name" value="Sugar_tr"/>
    <property type="match status" value="1"/>
</dbReference>
<feature type="transmembrane region" description="Helical" evidence="9">
    <location>
        <begin position="284"/>
        <end position="304"/>
    </location>
</feature>
<dbReference type="InterPro" id="IPR020846">
    <property type="entry name" value="MFS_dom"/>
</dbReference>
<dbReference type="RefSeq" id="XP_015597173.1">
    <property type="nucleotide sequence ID" value="XM_015741687.2"/>
</dbReference>